<dbReference type="SUPFAM" id="SSF48452">
    <property type="entry name" value="TPR-like"/>
    <property type="match status" value="1"/>
</dbReference>
<keyword evidence="3" id="KW-0201">Cytochrome c-type biogenesis</keyword>
<reference evidence="9 12" key="1">
    <citation type="submission" date="2016-03" db="EMBL/GenBank/DDBJ databases">
        <authorList>
            <person name="Hansen M.J."/>
            <person name="Bojesen A.M."/>
            <person name="Planet P."/>
        </authorList>
    </citation>
    <scope>NUCLEOTIDE SEQUENCE [LARGE SCALE GENOMIC DNA]</scope>
    <source>
        <strain evidence="9 12">HPA 21</strain>
    </source>
</reference>
<dbReference type="GO" id="GO:0030313">
    <property type="term" value="C:cell envelope"/>
    <property type="evidence" value="ECO:0007669"/>
    <property type="project" value="UniProtKB-SubCell"/>
</dbReference>
<proteinExistence type="predicted"/>
<dbReference type="AlphaFoldDB" id="A0AAE6X448"/>
<dbReference type="GO" id="GO:0017004">
    <property type="term" value="P:cytochrome complex assembly"/>
    <property type="evidence" value="ECO:0007669"/>
    <property type="project" value="UniProtKB-KW"/>
</dbReference>
<dbReference type="GO" id="GO:0005886">
    <property type="term" value="C:plasma membrane"/>
    <property type="evidence" value="ECO:0007669"/>
    <property type="project" value="TreeGrafter"/>
</dbReference>
<organism evidence="9 12">
    <name type="scientific">Frederiksenia canicola</name>
    <dbReference type="NCBI Taxonomy" id="123824"/>
    <lineage>
        <taxon>Bacteria</taxon>
        <taxon>Pseudomonadati</taxon>
        <taxon>Pseudomonadota</taxon>
        <taxon>Gammaproteobacteria</taxon>
        <taxon>Pasteurellales</taxon>
        <taxon>Pasteurellaceae</taxon>
        <taxon>Frederiksenia</taxon>
    </lineage>
</organism>
<sequence length="305" mass="35071">MNFWLTIGLMTLVICVIAFSPLLRKTTNRTAQKRDNLNKAFYFDRLQEVEREANEGVIDDPEQTKRELQQSLLDDIPENASEQPLTAQKSFGKVWFVALMLFVGGVSAGIYWHVGSWFTGTMLEMSHKKLDYFYERLKNEEAEPLSETEMNQFAMALRVELQDKPQDAESWFLLGQIGMATENWDMALDSYAKANNLQPENLLYKQKLAELLMMSQDPKDKAKGEDLVKEIIKVDHTNLSALRLLAFHLFEKEDYKMAAMTWGMVLKLMPDNDPSRATIERSMQAAMSMLTPEEKQAPPEPETQK</sequence>
<dbReference type="PANTHER" id="PTHR47870:SF1">
    <property type="entry name" value="CYTOCHROME C-TYPE BIOGENESIS PROTEIN CCMH"/>
    <property type="match status" value="1"/>
</dbReference>
<dbReference type="Pfam" id="PF23914">
    <property type="entry name" value="TPR_CcmH_CycH"/>
    <property type="match status" value="1"/>
</dbReference>
<dbReference type="InterPro" id="IPR011990">
    <property type="entry name" value="TPR-like_helical_dom_sf"/>
</dbReference>
<accession>A0AAE6X448</accession>
<protein>
    <submittedName>
        <fullName evidence="9">C-type cytochrome biogenesis protein CcmI</fullName>
    </submittedName>
    <submittedName>
        <fullName evidence="10">Cytochrome c-type biogenesis protein CcmI</fullName>
    </submittedName>
</protein>
<dbReference type="InterPro" id="IPR056413">
    <property type="entry name" value="TPR_CcmH_CycH"/>
</dbReference>
<feature type="domain" description="Cytochrome c-type biogenesis protein H TPR" evidence="8">
    <location>
        <begin position="125"/>
        <end position="275"/>
    </location>
</feature>
<keyword evidence="2" id="KW-0677">Repeat</keyword>
<evidence type="ECO:0000313" key="10">
    <source>
        <dbReference type="EMBL" id="RPE93746.1"/>
    </source>
</evidence>
<reference evidence="10 11" key="2">
    <citation type="submission" date="2018-11" db="EMBL/GenBank/DDBJ databases">
        <title>Genomic Encyclopedia of Type Strains, Phase IV (KMG-IV): sequencing the most valuable type-strain genomes for metagenomic binning, comparative biology and taxonomic classification.</title>
        <authorList>
            <person name="Goeker M."/>
        </authorList>
    </citation>
    <scope>NUCLEOTIDE SEQUENCE [LARGE SCALE GENOMIC DNA]</scope>
    <source>
        <strain evidence="10 11">DSM 25797</strain>
    </source>
</reference>
<evidence type="ECO:0000256" key="1">
    <source>
        <dbReference type="ARBA" id="ARBA00004196"/>
    </source>
</evidence>
<gene>
    <name evidence="9" type="ORF">A4G17_01430</name>
    <name evidence="10" type="ORF">EDC49_1259</name>
</gene>
<evidence type="ECO:0000256" key="7">
    <source>
        <dbReference type="SAM" id="Phobius"/>
    </source>
</evidence>
<evidence type="ECO:0000313" key="9">
    <source>
        <dbReference type="EMBL" id="QIM64208.1"/>
    </source>
</evidence>
<dbReference type="PANTHER" id="PTHR47870">
    <property type="entry name" value="CYTOCHROME C-TYPE BIOGENESIS PROTEIN CCMH"/>
    <property type="match status" value="1"/>
</dbReference>
<evidence type="ECO:0000256" key="4">
    <source>
        <dbReference type="ARBA" id="ARBA00022803"/>
    </source>
</evidence>
<feature type="transmembrane region" description="Helical" evidence="7">
    <location>
        <begin position="94"/>
        <end position="114"/>
    </location>
</feature>
<feature type="repeat" description="TPR" evidence="5">
    <location>
        <begin position="168"/>
        <end position="201"/>
    </location>
</feature>
<evidence type="ECO:0000313" key="12">
    <source>
        <dbReference type="Proteomes" id="UP000502287"/>
    </source>
</evidence>
<evidence type="ECO:0000256" key="5">
    <source>
        <dbReference type="PROSITE-ProRule" id="PRU00339"/>
    </source>
</evidence>
<dbReference type="EMBL" id="RKQT01000002">
    <property type="protein sequence ID" value="RPE93746.1"/>
    <property type="molecule type" value="Genomic_DNA"/>
</dbReference>
<keyword evidence="7" id="KW-0812">Transmembrane</keyword>
<dbReference type="Proteomes" id="UP000276901">
    <property type="component" value="Unassembled WGS sequence"/>
</dbReference>
<evidence type="ECO:0000256" key="3">
    <source>
        <dbReference type="ARBA" id="ARBA00022748"/>
    </source>
</evidence>
<evidence type="ECO:0000256" key="6">
    <source>
        <dbReference type="SAM" id="MobiDB-lite"/>
    </source>
</evidence>
<feature type="compositionally biased region" description="Basic and acidic residues" evidence="6">
    <location>
        <begin position="292"/>
        <end position="305"/>
    </location>
</feature>
<dbReference type="InterPro" id="IPR017560">
    <property type="entry name" value="Cyt_c_biogenesis_CcmI"/>
</dbReference>
<dbReference type="KEGG" id="fcl:A4G17_01430"/>
<keyword evidence="11" id="KW-1185">Reference proteome</keyword>
<evidence type="ECO:0000313" key="11">
    <source>
        <dbReference type="Proteomes" id="UP000276901"/>
    </source>
</evidence>
<dbReference type="InterPro" id="IPR019734">
    <property type="entry name" value="TPR_rpt"/>
</dbReference>
<dbReference type="InterPro" id="IPR051263">
    <property type="entry name" value="C-type_cytochrome_biogenesis"/>
</dbReference>
<keyword evidence="4 5" id="KW-0802">TPR repeat</keyword>
<dbReference type="RefSeq" id="WP_123956901.1">
    <property type="nucleotide sequence ID" value="NZ_CP015029.1"/>
</dbReference>
<evidence type="ECO:0000259" key="8">
    <source>
        <dbReference type="Pfam" id="PF23914"/>
    </source>
</evidence>
<evidence type="ECO:0000256" key="2">
    <source>
        <dbReference type="ARBA" id="ARBA00022737"/>
    </source>
</evidence>
<dbReference type="SMART" id="SM00028">
    <property type="entry name" value="TPR"/>
    <property type="match status" value="2"/>
</dbReference>
<dbReference type="Gene3D" id="1.25.40.10">
    <property type="entry name" value="Tetratricopeptide repeat domain"/>
    <property type="match status" value="1"/>
</dbReference>
<keyword evidence="7" id="KW-1133">Transmembrane helix</keyword>
<keyword evidence="7" id="KW-0472">Membrane</keyword>
<dbReference type="Proteomes" id="UP000502287">
    <property type="component" value="Chromosome"/>
</dbReference>
<comment type="subcellular location">
    <subcellularLocation>
        <location evidence="1">Cell envelope</location>
    </subcellularLocation>
</comment>
<feature type="region of interest" description="Disordered" evidence="6">
    <location>
        <begin position="284"/>
        <end position="305"/>
    </location>
</feature>
<dbReference type="EMBL" id="CP015029">
    <property type="protein sequence ID" value="QIM64208.1"/>
    <property type="molecule type" value="Genomic_DNA"/>
</dbReference>
<dbReference type="PROSITE" id="PS50005">
    <property type="entry name" value="TPR"/>
    <property type="match status" value="1"/>
</dbReference>
<feature type="transmembrane region" description="Helical" evidence="7">
    <location>
        <begin position="6"/>
        <end position="23"/>
    </location>
</feature>
<name>A0AAE6X448_9PAST</name>
<dbReference type="NCBIfam" id="TIGR03142">
    <property type="entry name" value="cytochro_ccmI"/>
    <property type="match status" value="1"/>
</dbReference>